<keyword evidence="2" id="KW-0812">Transmembrane</keyword>
<evidence type="ECO:0000256" key="2">
    <source>
        <dbReference type="SAM" id="Phobius"/>
    </source>
</evidence>
<evidence type="ECO:0000313" key="4">
    <source>
        <dbReference type="EMBL" id="MDP9806563.1"/>
    </source>
</evidence>
<evidence type="ECO:0000256" key="3">
    <source>
        <dbReference type="SAM" id="SignalP"/>
    </source>
</evidence>
<accession>A0ABT9NHS2</accession>
<comment type="caution">
    <text evidence="4">The sequence shown here is derived from an EMBL/GenBank/DDBJ whole genome shotgun (WGS) entry which is preliminary data.</text>
</comment>
<feature type="region of interest" description="Disordered" evidence="1">
    <location>
        <begin position="174"/>
        <end position="227"/>
    </location>
</feature>
<name>A0ABT9NHS2_9ACTO</name>
<keyword evidence="2" id="KW-1133">Transmembrane helix</keyword>
<feature type="compositionally biased region" description="Polar residues" evidence="1">
    <location>
        <begin position="389"/>
        <end position="405"/>
    </location>
</feature>
<dbReference type="PROSITE" id="PS51257">
    <property type="entry name" value="PROKAR_LIPOPROTEIN"/>
    <property type="match status" value="1"/>
</dbReference>
<dbReference type="EMBL" id="JAUSQX010000001">
    <property type="protein sequence ID" value="MDP9806563.1"/>
    <property type="molecule type" value="Genomic_DNA"/>
</dbReference>
<feature type="compositionally biased region" description="Gly residues" evidence="1">
    <location>
        <begin position="261"/>
        <end position="284"/>
    </location>
</feature>
<feature type="compositionally biased region" description="Low complexity" evidence="1">
    <location>
        <begin position="315"/>
        <end position="327"/>
    </location>
</feature>
<gene>
    <name evidence="4" type="ORF">J2S70_001145</name>
</gene>
<feature type="compositionally biased region" description="Acidic residues" evidence="1">
    <location>
        <begin position="195"/>
        <end position="204"/>
    </location>
</feature>
<organism evidence="4 5">
    <name type="scientific">Trueperella bonasi</name>
    <dbReference type="NCBI Taxonomy" id="312286"/>
    <lineage>
        <taxon>Bacteria</taxon>
        <taxon>Bacillati</taxon>
        <taxon>Actinomycetota</taxon>
        <taxon>Actinomycetes</taxon>
        <taxon>Actinomycetales</taxon>
        <taxon>Actinomycetaceae</taxon>
        <taxon>Trueperella</taxon>
    </lineage>
</organism>
<reference evidence="4 5" key="1">
    <citation type="submission" date="2023-07" db="EMBL/GenBank/DDBJ databases">
        <title>Sequencing the genomes of 1000 actinobacteria strains.</title>
        <authorList>
            <person name="Klenk H.-P."/>
        </authorList>
    </citation>
    <scope>NUCLEOTIDE SEQUENCE [LARGE SCALE GENOMIC DNA]</scope>
    <source>
        <strain evidence="4 5">DSM 17163</strain>
    </source>
</reference>
<feature type="transmembrane region" description="Helical" evidence="2">
    <location>
        <begin position="232"/>
        <end position="252"/>
    </location>
</feature>
<dbReference type="Proteomes" id="UP001243212">
    <property type="component" value="Unassembled WGS sequence"/>
</dbReference>
<keyword evidence="3" id="KW-0732">Signal</keyword>
<feature type="compositionally biased region" description="Low complexity" evidence="1">
    <location>
        <begin position="285"/>
        <end position="307"/>
    </location>
</feature>
<sequence length="405" mass="41549">MSMTTSRKKLLALTLLAPLALTVSACESDNVFSVTEDGAGSLVMEIRDTQGLLEMGGLKSCDEFVGDVPDAADFTVEDISSGNQLGCRISTESGISIVDGKTLKETDSTYIFELDSGETDDMLSTDQMELFSSMGFNFTFTVEMPGDIIRAEGANIDGNRATYTDFTQLSSGILVEGNKSPGGGGTITDAPPTDDPTEPVEDEPTTTGGETTDPVGEDPAEAEGDEGGIPSWVWIVIAVVAVAAIGGIVFAVTRKKDGGHDGFGGPGGYPGGPQQGGPGYGQPGSGQPSYGQQPYGQPTQQYGPGQSASGQQPYGQPTQQFAPGQQQYGSAGHPEPRNPGGYAQAPNVPQSGGPQHSYGQGGAQGGYYGGEQGAPNTSSFSRGGAEGGLNQTGEMPKSDGNNPNS</sequence>
<feature type="chain" id="PRO_5045881221" evidence="3">
    <location>
        <begin position="26"/>
        <end position="405"/>
    </location>
</feature>
<feature type="region of interest" description="Disordered" evidence="1">
    <location>
        <begin position="261"/>
        <end position="405"/>
    </location>
</feature>
<keyword evidence="5" id="KW-1185">Reference proteome</keyword>
<feature type="compositionally biased region" description="Gly residues" evidence="1">
    <location>
        <begin position="359"/>
        <end position="372"/>
    </location>
</feature>
<evidence type="ECO:0000256" key="1">
    <source>
        <dbReference type="SAM" id="MobiDB-lite"/>
    </source>
</evidence>
<protein>
    <submittedName>
        <fullName evidence="4">Uncharacterized protein</fullName>
    </submittedName>
</protein>
<feature type="compositionally biased region" description="Acidic residues" evidence="1">
    <location>
        <begin position="215"/>
        <end position="226"/>
    </location>
</feature>
<evidence type="ECO:0000313" key="5">
    <source>
        <dbReference type="Proteomes" id="UP001243212"/>
    </source>
</evidence>
<proteinExistence type="predicted"/>
<dbReference type="RefSeq" id="WP_307682778.1">
    <property type="nucleotide sequence ID" value="NZ_JAUSQX010000001.1"/>
</dbReference>
<keyword evidence="2" id="KW-0472">Membrane</keyword>
<feature type="compositionally biased region" description="Low complexity" evidence="1">
    <location>
        <begin position="205"/>
        <end position="214"/>
    </location>
</feature>
<feature type="signal peptide" evidence="3">
    <location>
        <begin position="1"/>
        <end position="25"/>
    </location>
</feature>